<comment type="similarity">
    <text evidence="1">Belongs to the ATP-dependent AMP-binding enzyme family.</text>
</comment>
<keyword evidence="3" id="KW-0547">Nucleotide-binding</keyword>
<dbReference type="PANTHER" id="PTHR42921">
    <property type="entry name" value="ACETOACETYL-COA SYNTHETASE"/>
    <property type="match status" value="1"/>
</dbReference>
<dbReference type="OrthoDB" id="9803968at2"/>
<sequence>MSEPQPIYLPSPDRVERSRMTAFRRLVESRHGVALPTYDDLWQWSVAHLPEFWAAVWDFFGIAGDYDQVLADEAMPGARWFTGAQVNFGGWILDQGDPDEVAVVSVDESGEAREWTRAQLTTEALGLATTLRRNGIGEGDVVAGYLPNVGEAIVAFLATATVGATWTSVGQDYAPGAAVDRFGQLEPVALVCADGYTWNGTAHDRVAASEELRAALPFVRLGVMVRRSGRDSSPAGAPTAPVAAAGWMSYDDAVAGPDPAVRPVPLAFDAPLWVLFSSGTTGLPKGLVHGHGGVLVEALKTAGLHEDLQPGDRYFWFTSPSWVMWNTQLHALAVGASVVCYDGSPTHPSPDRLWQIVADHGVTLFGVSPGFLQASEGAGLDPAREHDLSRLRAMGSTGAPLPAHSFAWVRDHVGDLPLWSLSGGTDVASAFVSGAPLVPVWPGEISTRCLGVAVAAWDDEGRPLVGEVGELVVTRPMPSMPLRLWGDDDGSRYQDSYLATYPGVWRQGDWITVTERGSVVIHGRSDATLNRNGVRMGSADIYAAVERHPAVVEALVVGCELPDGGYWMPLFVHLADGQELTDELVAELREEIRRAASPRHVPDEVIAVEGVPHTRTGKKLEVPVKRLLQGAALEKVAQAQAVDRPELLRTYVGLGRGAPPTAQGE</sequence>
<evidence type="ECO:0000313" key="9">
    <source>
        <dbReference type="Proteomes" id="UP000318336"/>
    </source>
</evidence>
<feature type="domain" description="AMP-binding enzyme C-terminal" evidence="6">
    <location>
        <begin position="543"/>
        <end position="618"/>
    </location>
</feature>
<dbReference type="EMBL" id="VFOK01000001">
    <property type="protein sequence ID" value="TQL34663.1"/>
    <property type="molecule type" value="Genomic_DNA"/>
</dbReference>
<dbReference type="NCBIfam" id="NF002937">
    <property type="entry name" value="PRK03584.1"/>
    <property type="match status" value="1"/>
</dbReference>
<keyword evidence="2" id="KW-0436">Ligase</keyword>
<dbReference type="Pfam" id="PF16177">
    <property type="entry name" value="ACAS_N"/>
    <property type="match status" value="1"/>
</dbReference>
<dbReference type="SUPFAM" id="SSF56801">
    <property type="entry name" value="Acetyl-CoA synthetase-like"/>
    <property type="match status" value="1"/>
</dbReference>
<accession>A0A542XFR5</accession>
<proteinExistence type="inferred from homology"/>
<dbReference type="GO" id="GO:0005524">
    <property type="term" value="F:ATP binding"/>
    <property type="evidence" value="ECO:0007669"/>
    <property type="project" value="UniProtKB-KW"/>
</dbReference>
<comment type="caution">
    <text evidence="8">The sequence shown here is derived from an EMBL/GenBank/DDBJ whole genome shotgun (WGS) entry which is preliminary data.</text>
</comment>
<dbReference type="PANTHER" id="PTHR42921:SF1">
    <property type="entry name" value="ACETOACETYL-COA SYNTHETASE"/>
    <property type="match status" value="1"/>
</dbReference>
<evidence type="ECO:0000256" key="2">
    <source>
        <dbReference type="ARBA" id="ARBA00022598"/>
    </source>
</evidence>
<protein>
    <submittedName>
        <fullName evidence="8">Acetoacetyl-CoA synthetase</fullName>
    </submittedName>
</protein>
<dbReference type="InterPro" id="IPR005914">
    <property type="entry name" value="Acac_CoA_synth"/>
</dbReference>
<keyword evidence="9" id="KW-1185">Reference proteome</keyword>
<evidence type="ECO:0000256" key="4">
    <source>
        <dbReference type="ARBA" id="ARBA00022840"/>
    </source>
</evidence>
<organism evidence="8 9">
    <name type="scientific">Barrientosiimonas humi</name>
    <dbReference type="NCBI Taxonomy" id="999931"/>
    <lineage>
        <taxon>Bacteria</taxon>
        <taxon>Bacillati</taxon>
        <taxon>Actinomycetota</taxon>
        <taxon>Actinomycetes</taxon>
        <taxon>Micrococcales</taxon>
        <taxon>Dermacoccaceae</taxon>
        <taxon>Barrientosiimonas</taxon>
    </lineage>
</organism>
<dbReference type="GO" id="GO:0006629">
    <property type="term" value="P:lipid metabolic process"/>
    <property type="evidence" value="ECO:0007669"/>
    <property type="project" value="InterPro"/>
</dbReference>
<evidence type="ECO:0000256" key="3">
    <source>
        <dbReference type="ARBA" id="ARBA00022741"/>
    </source>
</evidence>
<dbReference type="InterPro" id="IPR020845">
    <property type="entry name" value="AMP-binding_CS"/>
</dbReference>
<dbReference type="Proteomes" id="UP000318336">
    <property type="component" value="Unassembled WGS sequence"/>
</dbReference>
<dbReference type="AlphaFoldDB" id="A0A542XFR5"/>
<dbReference type="NCBIfam" id="TIGR01217">
    <property type="entry name" value="ac_ac_CoA_syn"/>
    <property type="match status" value="1"/>
</dbReference>
<dbReference type="RefSeq" id="WP_142007030.1">
    <property type="nucleotide sequence ID" value="NZ_CAJTBP010000001.1"/>
</dbReference>
<evidence type="ECO:0000256" key="1">
    <source>
        <dbReference type="ARBA" id="ARBA00006432"/>
    </source>
</evidence>
<keyword evidence="4" id="KW-0067">ATP-binding</keyword>
<evidence type="ECO:0000313" key="8">
    <source>
        <dbReference type="EMBL" id="TQL34663.1"/>
    </source>
</evidence>
<dbReference type="InterPro" id="IPR000873">
    <property type="entry name" value="AMP-dep_synth/lig_dom"/>
</dbReference>
<dbReference type="Pfam" id="PF00501">
    <property type="entry name" value="AMP-binding"/>
    <property type="match status" value="1"/>
</dbReference>
<feature type="domain" description="Acetyl-coenzyme A synthetase N-terminal" evidence="7">
    <location>
        <begin position="38"/>
        <end position="87"/>
    </location>
</feature>
<dbReference type="Pfam" id="PF13193">
    <property type="entry name" value="AMP-binding_C"/>
    <property type="match status" value="1"/>
</dbReference>
<dbReference type="InterPro" id="IPR045851">
    <property type="entry name" value="AMP-bd_C_sf"/>
</dbReference>
<dbReference type="InterPro" id="IPR032387">
    <property type="entry name" value="ACAS_N"/>
</dbReference>
<name>A0A542XFR5_9MICO</name>
<evidence type="ECO:0000259" key="6">
    <source>
        <dbReference type="Pfam" id="PF13193"/>
    </source>
</evidence>
<dbReference type="PROSITE" id="PS00455">
    <property type="entry name" value="AMP_BINDING"/>
    <property type="match status" value="1"/>
</dbReference>
<feature type="domain" description="AMP-dependent synthetase/ligase" evidence="5">
    <location>
        <begin position="96"/>
        <end position="476"/>
    </location>
</feature>
<dbReference type="InterPro" id="IPR042099">
    <property type="entry name" value="ANL_N_sf"/>
</dbReference>
<dbReference type="Gene3D" id="3.30.300.30">
    <property type="match status" value="1"/>
</dbReference>
<dbReference type="Gene3D" id="3.40.50.12780">
    <property type="entry name" value="N-terminal domain of ligase-like"/>
    <property type="match status" value="1"/>
</dbReference>
<evidence type="ECO:0000259" key="5">
    <source>
        <dbReference type="Pfam" id="PF00501"/>
    </source>
</evidence>
<reference evidence="8 9" key="1">
    <citation type="submission" date="2019-06" db="EMBL/GenBank/DDBJ databases">
        <title>Sequencing the genomes of 1000 actinobacteria strains.</title>
        <authorList>
            <person name="Klenk H.-P."/>
        </authorList>
    </citation>
    <scope>NUCLEOTIDE SEQUENCE [LARGE SCALE GENOMIC DNA]</scope>
    <source>
        <strain evidence="8 9">DSM 24617</strain>
    </source>
</reference>
<evidence type="ECO:0000259" key="7">
    <source>
        <dbReference type="Pfam" id="PF16177"/>
    </source>
</evidence>
<gene>
    <name evidence="8" type="ORF">FB554_2840</name>
</gene>
<dbReference type="InterPro" id="IPR025110">
    <property type="entry name" value="AMP-bd_C"/>
</dbReference>
<dbReference type="GO" id="GO:0030729">
    <property type="term" value="F:acetoacetate-CoA ligase activity"/>
    <property type="evidence" value="ECO:0007669"/>
    <property type="project" value="InterPro"/>
</dbReference>